<sequence length="238" mass="27876">LGCSEEILTIVAMLSIQNVFYRPKEKQAAADQIKAKFHQPEGDHLTLLTVYNGWKNSNYSKEWCFHNFIQARSLKRADDIRKQLLGIMDRFKKNVTSCGERFYLVRKAICAGFFMHAARRDPNDGYKTLAESQIVFIHPSSSLFNKNPEWVIYHELVLTSKEYMREVTTIDPKWLVELAPSMFKIGDATKISQRKAEQRIEPLYNKFDKNDDWRLSKRMKIPEKPSQAFGSGKPWDYW</sequence>
<dbReference type="Gene3D" id="1.20.120.1080">
    <property type="match status" value="1"/>
</dbReference>
<organism evidence="2 3">
    <name type="scientific">Rozella allomycis (strain CSF55)</name>
    <dbReference type="NCBI Taxonomy" id="988480"/>
    <lineage>
        <taxon>Eukaryota</taxon>
        <taxon>Fungi</taxon>
        <taxon>Fungi incertae sedis</taxon>
        <taxon>Cryptomycota</taxon>
        <taxon>Cryptomycota incertae sedis</taxon>
        <taxon>Rozella</taxon>
    </lineage>
</organism>
<dbReference type="Pfam" id="PF21010">
    <property type="entry name" value="HA2_C"/>
    <property type="match status" value="1"/>
</dbReference>
<evidence type="ECO:0000313" key="3">
    <source>
        <dbReference type="Proteomes" id="UP000281549"/>
    </source>
</evidence>
<dbReference type="Proteomes" id="UP000281549">
    <property type="component" value="Unassembled WGS sequence"/>
</dbReference>
<reference evidence="3" key="1">
    <citation type="journal article" date="2018" name="Nat. Microbiol.">
        <title>Leveraging single-cell genomics to expand the fungal tree of life.</title>
        <authorList>
            <person name="Ahrendt S.R."/>
            <person name="Quandt C.A."/>
            <person name="Ciobanu D."/>
            <person name="Clum A."/>
            <person name="Salamov A."/>
            <person name="Andreopoulos B."/>
            <person name="Cheng J.F."/>
            <person name="Woyke T."/>
            <person name="Pelin A."/>
            <person name="Henrissat B."/>
            <person name="Reynolds N.K."/>
            <person name="Benny G.L."/>
            <person name="Smith M.E."/>
            <person name="James T.Y."/>
            <person name="Grigoriev I.V."/>
        </authorList>
    </citation>
    <scope>NUCLEOTIDE SEQUENCE [LARGE SCALE GENOMIC DNA]</scope>
    <source>
        <strain evidence="3">CSF55</strain>
    </source>
</reference>
<evidence type="ECO:0000313" key="2">
    <source>
        <dbReference type="EMBL" id="RKP18333.1"/>
    </source>
</evidence>
<proteinExistence type="predicted"/>
<dbReference type="GO" id="GO:0004386">
    <property type="term" value="F:helicase activity"/>
    <property type="evidence" value="ECO:0007669"/>
    <property type="project" value="TreeGrafter"/>
</dbReference>
<dbReference type="EMBL" id="ML005491">
    <property type="protein sequence ID" value="RKP18333.1"/>
    <property type="molecule type" value="Genomic_DNA"/>
</dbReference>
<accession>A0A4P9YFQ9</accession>
<dbReference type="SUPFAM" id="SSF52540">
    <property type="entry name" value="P-loop containing nucleoside triphosphate hydrolases"/>
    <property type="match status" value="1"/>
</dbReference>
<name>A0A4P9YFQ9_ROZAC</name>
<evidence type="ECO:0000259" key="1">
    <source>
        <dbReference type="Pfam" id="PF07717"/>
    </source>
</evidence>
<dbReference type="InterPro" id="IPR011709">
    <property type="entry name" value="DEAD-box_helicase_OB_fold"/>
</dbReference>
<protein>
    <submittedName>
        <fullName evidence="2">DUF1605-domain-containing protein</fullName>
    </submittedName>
</protein>
<dbReference type="GO" id="GO:0071013">
    <property type="term" value="C:catalytic step 2 spliceosome"/>
    <property type="evidence" value="ECO:0007669"/>
    <property type="project" value="TreeGrafter"/>
</dbReference>
<dbReference type="PANTHER" id="PTHR18934:SF85">
    <property type="entry name" value="ATP-DEPENDENT RNA HELICASE DHX8"/>
    <property type="match status" value="1"/>
</dbReference>
<dbReference type="AlphaFoldDB" id="A0A4P9YFQ9"/>
<dbReference type="PANTHER" id="PTHR18934">
    <property type="entry name" value="ATP-DEPENDENT RNA HELICASE"/>
    <property type="match status" value="1"/>
</dbReference>
<gene>
    <name evidence="2" type="ORF">ROZALSC1DRAFT_15286</name>
</gene>
<dbReference type="InterPro" id="IPR027417">
    <property type="entry name" value="P-loop_NTPase"/>
</dbReference>
<dbReference type="Pfam" id="PF07717">
    <property type="entry name" value="OB_NTP_bind"/>
    <property type="match status" value="1"/>
</dbReference>
<dbReference type="GO" id="GO:0003723">
    <property type="term" value="F:RNA binding"/>
    <property type="evidence" value="ECO:0007669"/>
    <property type="project" value="TreeGrafter"/>
</dbReference>
<feature type="domain" description="DEAD-box helicase OB fold" evidence="1">
    <location>
        <begin position="105"/>
        <end position="181"/>
    </location>
</feature>
<dbReference type="GO" id="GO:0000390">
    <property type="term" value="P:spliceosomal complex disassembly"/>
    <property type="evidence" value="ECO:0007669"/>
    <property type="project" value="TreeGrafter"/>
</dbReference>
<feature type="non-terminal residue" evidence="2">
    <location>
        <position position="1"/>
    </location>
</feature>